<dbReference type="GO" id="GO:0000298">
    <property type="term" value="F:endopolyphosphatase activity"/>
    <property type="evidence" value="ECO:0007669"/>
    <property type="project" value="TreeGrafter"/>
</dbReference>
<dbReference type="Gene3D" id="3.60.21.10">
    <property type="match status" value="1"/>
</dbReference>
<dbReference type="SUPFAM" id="SSF56300">
    <property type="entry name" value="Metallo-dependent phosphatases"/>
    <property type="match status" value="1"/>
</dbReference>
<proteinExistence type="predicted"/>
<feature type="compositionally biased region" description="Basic residues" evidence="1">
    <location>
        <begin position="392"/>
        <end position="401"/>
    </location>
</feature>
<reference evidence="4" key="1">
    <citation type="submission" date="2022-07" db="EMBL/GenBank/DDBJ databases">
        <title>Phylogenomic reconstructions and comparative analyses of Kickxellomycotina fungi.</title>
        <authorList>
            <person name="Reynolds N.K."/>
            <person name="Stajich J.E."/>
            <person name="Barry K."/>
            <person name="Grigoriev I.V."/>
            <person name="Crous P."/>
            <person name="Smith M.E."/>
        </authorList>
    </citation>
    <scope>NUCLEOTIDE SEQUENCE</scope>
    <source>
        <strain evidence="4">NBRC 105413</strain>
    </source>
</reference>
<keyword evidence="2" id="KW-0812">Transmembrane</keyword>
<feature type="region of interest" description="Disordered" evidence="1">
    <location>
        <begin position="382"/>
        <end position="478"/>
    </location>
</feature>
<name>A0A9W8CJN8_9FUNG</name>
<protein>
    <recommendedName>
        <fullName evidence="3">Calcineurin-like phosphoesterase domain-containing protein</fullName>
    </recommendedName>
</protein>
<evidence type="ECO:0000313" key="5">
    <source>
        <dbReference type="Proteomes" id="UP001145021"/>
    </source>
</evidence>
<dbReference type="InterPro" id="IPR050126">
    <property type="entry name" value="Ap4A_hydrolase"/>
</dbReference>
<dbReference type="GO" id="GO:0006798">
    <property type="term" value="P:polyphosphate catabolic process"/>
    <property type="evidence" value="ECO:0007669"/>
    <property type="project" value="TreeGrafter"/>
</dbReference>
<dbReference type="GO" id="GO:0005737">
    <property type="term" value="C:cytoplasm"/>
    <property type="evidence" value="ECO:0007669"/>
    <property type="project" value="TreeGrafter"/>
</dbReference>
<dbReference type="GO" id="GO:0016791">
    <property type="term" value="F:phosphatase activity"/>
    <property type="evidence" value="ECO:0007669"/>
    <property type="project" value="TreeGrafter"/>
</dbReference>
<feature type="transmembrane region" description="Helical" evidence="2">
    <location>
        <begin position="12"/>
        <end position="30"/>
    </location>
</feature>
<accession>A0A9W8CJN8</accession>
<dbReference type="InterPro" id="IPR029052">
    <property type="entry name" value="Metallo-depent_PP-like"/>
</dbReference>
<evidence type="ECO:0000256" key="1">
    <source>
        <dbReference type="SAM" id="MobiDB-lite"/>
    </source>
</evidence>
<dbReference type="CDD" id="cd00144">
    <property type="entry name" value="MPP_PPP_family"/>
    <property type="match status" value="1"/>
</dbReference>
<dbReference type="Proteomes" id="UP001145021">
    <property type="component" value="Unassembled WGS sequence"/>
</dbReference>
<gene>
    <name evidence="4" type="ORF">LPJ64_003318</name>
</gene>
<evidence type="ECO:0000259" key="3">
    <source>
        <dbReference type="Pfam" id="PF00149"/>
    </source>
</evidence>
<feature type="compositionally biased region" description="Basic and acidic residues" evidence="1">
    <location>
        <begin position="414"/>
        <end position="429"/>
    </location>
</feature>
<keyword evidence="2" id="KW-1133">Transmembrane helix</keyword>
<dbReference type="PANTHER" id="PTHR42850:SF4">
    <property type="entry name" value="ZINC-DEPENDENT ENDOPOLYPHOSPHATASE"/>
    <property type="match status" value="1"/>
</dbReference>
<organism evidence="4 5">
    <name type="scientific">Coemansia asiatica</name>
    <dbReference type="NCBI Taxonomy" id="1052880"/>
    <lineage>
        <taxon>Eukaryota</taxon>
        <taxon>Fungi</taxon>
        <taxon>Fungi incertae sedis</taxon>
        <taxon>Zoopagomycota</taxon>
        <taxon>Kickxellomycotina</taxon>
        <taxon>Kickxellomycetes</taxon>
        <taxon>Kickxellales</taxon>
        <taxon>Kickxellaceae</taxon>
        <taxon>Coemansia</taxon>
    </lineage>
</organism>
<sequence>MLDFASRVVKRYTLVALLTLTTLYILQLVMRTSDRHVPSTSRTKTPDIVDEAAQKLGALDINHVPRTGKKASNVKVTKQVKKHYNKNKRIFRRAGKQDMKGFKATQTKVFEQRSFTNGTAKRMIFIGDIHGCSAEFAQLLEQVQYVAGEDQVVLVGDLVAKGPDSVGVVRKAREIGAWCVKGNHDDRVVRWREFLNGPAVGIAQSDLKSMESSDGLPYSDFEVGSKPHYDIARKLSPADYEFMAAFPAIIGLPDPFAEYVVAHGGIDPSKPILEQNPDDVMTMRNIGTNGPSSETEDGLGWFEVWAAKMKVLTLPSGGDFSAKGADYSVVRYNKVIYGHDAGRDLNIRDFTKGLDSRCVYGGKLTAFILPGEELVSVACKNYDGEESGTNDRRRRRRRHQHHYQENRNGNSAMRSEKPPHQRRLQERDSQATGRKVHPRKQQKSQSHTQGSSKDRRDQKKRQNHRQQRQEKPLPLAKY</sequence>
<dbReference type="InterPro" id="IPR004843">
    <property type="entry name" value="Calcineurin-like_PHP"/>
</dbReference>
<comment type="caution">
    <text evidence="4">The sequence shown here is derived from an EMBL/GenBank/DDBJ whole genome shotgun (WGS) entry which is preliminary data.</text>
</comment>
<keyword evidence="5" id="KW-1185">Reference proteome</keyword>
<dbReference type="EMBL" id="JANBOH010000126">
    <property type="protein sequence ID" value="KAJ1645059.1"/>
    <property type="molecule type" value="Genomic_DNA"/>
</dbReference>
<dbReference type="PANTHER" id="PTHR42850">
    <property type="entry name" value="METALLOPHOSPHOESTERASE"/>
    <property type="match status" value="1"/>
</dbReference>
<evidence type="ECO:0000256" key="2">
    <source>
        <dbReference type="SAM" id="Phobius"/>
    </source>
</evidence>
<evidence type="ECO:0000313" key="4">
    <source>
        <dbReference type="EMBL" id="KAJ1645059.1"/>
    </source>
</evidence>
<dbReference type="AlphaFoldDB" id="A0A9W8CJN8"/>
<dbReference type="Pfam" id="PF00149">
    <property type="entry name" value="Metallophos"/>
    <property type="match status" value="1"/>
</dbReference>
<keyword evidence="2" id="KW-0472">Membrane</keyword>
<feature type="domain" description="Calcineurin-like phosphoesterase" evidence="3">
    <location>
        <begin position="122"/>
        <end position="340"/>
    </location>
</feature>